<dbReference type="RefSeq" id="WP_041017139.1">
    <property type="nucleotide sequence ID" value="NZ_CCEJ010000003.1"/>
</dbReference>
<comment type="caution">
    <text evidence="1">The sequence shown here is derived from an EMBL/GenBank/DDBJ whole genome shotgun (WGS) entry which is preliminary data.</text>
</comment>
<dbReference type="Proteomes" id="UP000031552">
    <property type="component" value="Unassembled WGS sequence"/>
</dbReference>
<sequence length="158" mass="18573">MELTLENIKKILTELGFNPTIQKETKQVFLILTIDIHEYPVFFRILPSGPFLQVVIFFPFQFQPQYFNEISRFLHAVNRFIDWQGFCIEEKLQTIFYRMTVPAFDNKLPGVLTFEKILQTMHNIPKTMNMPLLEVASGAKTSQQMIEIMEKSFQSRSS</sequence>
<evidence type="ECO:0000313" key="1">
    <source>
        <dbReference type="EMBL" id="CDR33702.1"/>
    </source>
</evidence>
<reference evidence="1" key="2">
    <citation type="submission" date="2014-09" db="EMBL/GenBank/DDBJ databases">
        <title>Criblamydia sequanensis harbors a mega-plasmid encoding arsenite resistance.</title>
        <authorList>
            <person name="Bertelli C."/>
            <person name="Goesmann A."/>
            <person name="Greub G."/>
        </authorList>
    </citation>
    <scope>NUCLEOTIDE SEQUENCE [LARGE SCALE GENOMIC DNA]</scope>
    <source>
        <strain evidence="1">CRIB-18</strain>
    </source>
</reference>
<dbReference type="AlphaFoldDB" id="A0A090CYL7"/>
<dbReference type="Pfam" id="PF10722">
    <property type="entry name" value="YbjN"/>
    <property type="match status" value="1"/>
</dbReference>
<reference evidence="1" key="1">
    <citation type="submission" date="2013-12" db="EMBL/GenBank/DDBJ databases">
        <authorList>
            <person name="Linke B."/>
        </authorList>
    </citation>
    <scope>NUCLEOTIDE SEQUENCE [LARGE SCALE GENOMIC DNA]</scope>
    <source>
        <strain evidence="1">CRIB-18</strain>
    </source>
</reference>
<organism evidence="1 2">
    <name type="scientific">Candidatus Criblamydia sequanensis CRIB-18</name>
    <dbReference type="NCBI Taxonomy" id="1437425"/>
    <lineage>
        <taxon>Bacteria</taxon>
        <taxon>Pseudomonadati</taxon>
        <taxon>Chlamydiota</taxon>
        <taxon>Chlamydiia</taxon>
        <taxon>Parachlamydiales</taxon>
        <taxon>Candidatus Criblamydiaceae</taxon>
        <taxon>Candidatus Criblamydia</taxon>
    </lineage>
</organism>
<evidence type="ECO:0000313" key="2">
    <source>
        <dbReference type="Proteomes" id="UP000031552"/>
    </source>
</evidence>
<dbReference type="eggNOG" id="COG5465">
    <property type="taxonomic scope" value="Bacteria"/>
</dbReference>
<gene>
    <name evidence="1" type="ORF">CSEC_0874</name>
</gene>
<dbReference type="STRING" id="1437425.CSEC_0874"/>
<dbReference type="EMBL" id="CCEJ010000003">
    <property type="protein sequence ID" value="CDR33702.1"/>
    <property type="molecule type" value="Genomic_DNA"/>
</dbReference>
<protein>
    <submittedName>
        <fullName evidence="1">Uncharacterized protein</fullName>
    </submittedName>
</protein>
<accession>A0A090CYL7</accession>
<proteinExistence type="predicted"/>
<keyword evidence="2" id="KW-1185">Reference proteome</keyword>
<dbReference type="InterPro" id="IPR019660">
    <property type="entry name" value="Put_sensory_transdc_reg_YbjN"/>
</dbReference>
<name>A0A090CYL7_9BACT</name>